<proteinExistence type="predicted"/>
<dbReference type="Proteomes" id="UP001189429">
    <property type="component" value="Unassembled WGS sequence"/>
</dbReference>
<reference evidence="2" key="1">
    <citation type="submission" date="2023-10" db="EMBL/GenBank/DDBJ databases">
        <authorList>
            <person name="Chen Y."/>
            <person name="Shah S."/>
            <person name="Dougan E. K."/>
            <person name="Thang M."/>
            <person name="Chan C."/>
        </authorList>
    </citation>
    <scope>NUCLEOTIDE SEQUENCE [LARGE SCALE GENOMIC DNA]</scope>
</reference>
<feature type="compositionally biased region" description="Basic and acidic residues" evidence="1">
    <location>
        <begin position="119"/>
        <end position="145"/>
    </location>
</feature>
<keyword evidence="3" id="KW-1185">Reference proteome</keyword>
<accession>A0ABN9SCP3</accession>
<feature type="non-terminal residue" evidence="2">
    <location>
        <position position="1"/>
    </location>
</feature>
<feature type="non-terminal residue" evidence="2">
    <location>
        <position position="145"/>
    </location>
</feature>
<organism evidence="2 3">
    <name type="scientific">Prorocentrum cordatum</name>
    <dbReference type="NCBI Taxonomy" id="2364126"/>
    <lineage>
        <taxon>Eukaryota</taxon>
        <taxon>Sar</taxon>
        <taxon>Alveolata</taxon>
        <taxon>Dinophyceae</taxon>
        <taxon>Prorocentrales</taxon>
        <taxon>Prorocentraceae</taxon>
        <taxon>Prorocentrum</taxon>
    </lineage>
</organism>
<comment type="caution">
    <text evidence="2">The sequence shown here is derived from an EMBL/GenBank/DDBJ whole genome shotgun (WGS) entry which is preliminary data.</text>
</comment>
<evidence type="ECO:0000313" key="2">
    <source>
        <dbReference type="EMBL" id="CAK0829766.1"/>
    </source>
</evidence>
<feature type="compositionally biased region" description="Basic and acidic residues" evidence="1">
    <location>
        <begin position="55"/>
        <end position="69"/>
    </location>
</feature>
<feature type="region of interest" description="Disordered" evidence="1">
    <location>
        <begin position="51"/>
        <end position="79"/>
    </location>
</feature>
<evidence type="ECO:0000256" key="1">
    <source>
        <dbReference type="SAM" id="MobiDB-lite"/>
    </source>
</evidence>
<dbReference type="EMBL" id="CAUYUJ010010591">
    <property type="protein sequence ID" value="CAK0829766.1"/>
    <property type="molecule type" value="Genomic_DNA"/>
</dbReference>
<protein>
    <submittedName>
        <fullName evidence="2">Uncharacterized protein</fullName>
    </submittedName>
</protein>
<evidence type="ECO:0000313" key="3">
    <source>
        <dbReference type="Proteomes" id="UP001189429"/>
    </source>
</evidence>
<gene>
    <name evidence="2" type="ORF">PCOR1329_LOCUS28598</name>
</gene>
<sequence length="145" mass="16652">DRHGHVLRRLRLRGWPARHEARGLRVQRRPHRHGLRRLARRPPAHRALLHRHPARVREAPRQRRARASDQHSVLLAGGPLREGARRAGVLQGVQLLGLEVREACLRLVRPLARPQGGDDGAHEWDPQEIRERPHQLETHTGDTVA</sequence>
<name>A0ABN9SCP3_9DINO</name>
<feature type="region of interest" description="Disordered" evidence="1">
    <location>
        <begin position="112"/>
        <end position="145"/>
    </location>
</feature>